<dbReference type="InterPro" id="IPR023631">
    <property type="entry name" value="Amidase_dom"/>
</dbReference>
<dbReference type="Pfam" id="PF01425">
    <property type="entry name" value="Amidase"/>
    <property type="match status" value="1"/>
</dbReference>
<dbReference type="NCBIfam" id="TIGR02713">
    <property type="entry name" value="allophanate_hyd"/>
    <property type="match status" value="1"/>
</dbReference>
<dbReference type="EC" id="3.5.1.54" evidence="3"/>
<evidence type="ECO:0000259" key="1">
    <source>
        <dbReference type="Pfam" id="PF01425"/>
    </source>
</evidence>
<gene>
    <name evidence="3" type="primary">atzF</name>
    <name evidence="3" type="ORF">GHNINEIG_01891</name>
</gene>
<dbReference type="Gene3D" id="1.20.58.1700">
    <property type="match status" value="1"/>
</dbReference>
<dbReference type="InterPro" id="IPR014085">
    <property type="entry name" value="Allophanate_hydrolase"/>
</dbReference>
<proteinExistence type="predicted"/>
<dbReference type="SUPFAM" id="SSF75304">
    <property type="entry name" value="Amidase signature (AS) enzymes"/>
    <property type="match status" value="1"/>
</dbReference>
<dbReference type="EMBL" id="CP032096">
    <property type="protein sequence ID" value="QBZ83824.1"/>
    <property type="molecule type" value="Genomic_DNA"/>
</dbReference>
<evidence type="ECO:0000313" key="3">
    <source>
        <dbReference type="EMBL" id="QBZ83824.1"/>
    </source>
</evidence>
<dbReference type="Proteomes" id="UP000296201">
    <property type="component" value="Chromosome"/>
</dbReference>
<dbReference type="Pfam" id="PF21986">
    <property type="entry name" value="AH_C"/>
    <property type="match status" value="1"/>
</dbReference>
<accession>A0A4V1C915</accession>
<keyword evidence="3" id="KW-0378">Hydrolase</keyword>
<organism evidence="3 4">
    <name type="scientific">Hydrogenovibrio crunogenus</name>
    <dbReference type="NCBI Taxonomy" id="39765"/>
    <lineage>
        <taxon>Bacteria</taxon>
        <taxon>Pseudomonadati</taxon>
        <taxon>Pseudomonadota</taxon>
        <taxon>Gammaproteobacteria</taxon>
        <taxon>Thiotrichales</taxon>
        <taxon>Piscirickettsiaceae</taxon>
        <taxon>Hydrogenovibrio</taxon>
    </lineage>
</organism>
<dbReference type="InterPro" id="IPR000120">
    <property type="entry name" value="Amidase"/>
</dbReference>
<dbReference type="OrthoDB" id="8872210at2"/>
<dbReference type="RefSeq" id="WP_135796416.1">
    <property type="nucleotide sequence ID" value="NZ_CP032096.1"/>
</dbReference>
<feature type="domain" description="Amidase" evidence="1">
    <location>
        <begin position="59"/>
        <end position="434"/>
    </location>
</feature>
<reference evidence="3 4" key="1">
    <citation type="submission" date="2018-08" db="EMBL/GenBank/DDBJ databases">
        <title>Horizontal acquisition of hydrogen conversion ability and other habitat adaptations in Hydrogenovibrio crunogenus strains.</title>
        <authorList>
            <person name="Gonnella G."/>
            <person name="Adam N."/>
            <person name="Perner M."/>
        </authorList>
    </citation>
    <scope>NUCLEOTIDE SEQUENCE [LARGE SCALE GENOMIC DNA]</scope>
    <source>
        <strain evidence="3 4">SP-41</strain>
    </source>
</reference>
<dbReference type="GO" id="GO:0004039">
    <property type="term" value="F:allophanate hydrolase activity"/>
    <property type="evidence" value="ECO:0007669"/>
    <property type="project" value="UniProtKB-EC"/>
</dbReference>
<dbReference type="AlphaFoldDB" id="A0A4V1C915"/>
<protein>
    <submittedName>
        <fullName evidence="3">Allophanate hydrolase</fullName>
        <ecNumber evidence="3">3.5.1.54</ecNumber>
    </submittedName>
</protein>
<dbReference type="Gene3D" id="3.10.490.10">
    <property type="entry name" value="Gamma-glutamyl cyclotransferase-like"/>
    <property type="match status" value="1"/>
</dbReference>
<sequence length="598" mass="64716">MDCRISQLQTSYESGELTPRKLVATLRQQAREYADYNLFTHLLTEQELEFYLTRLESTDPNSLPLWGIPFVIKDNIDLEGIPTTAACKEFAYMPKQSATVVQLLIDAGAIPLAKTNMDQFATGLVGTRSPYGVCHNAFDFDMISGGSSSGSAVALSLGLCSFSLGTDTAGSGRVPAAFNNLIGLKPSKGLLSTSGVVPAVRSQDVVSIFALNAQDAYTVFDTAAQPDSTDDFSRTEITLTPPAWPTKPVIGIPDKNSLIFNDDAKAEANFIETIKTLKTLGFEIKEIDFQPWLETAKLLYGGAWVAERYAAIESFFEANESVLDPTVGNIIAGARNLSAVDAYKGSYALQKAQNETQSIWKTVDCLLTPTTPTIFSIEEIESDPIGLNSILGTYTNFMNLLDYAAVAMPTGFRADQMPTGITLFAPAGSDRKLLQLTDELHAHFVDVAGAKKTPLPTANSSLFQTPDTIPLAVVGAHLTDFPLNTQLTERGAQLLKTTQTAPKYRFFELAGGPILKPGLVKDDSKGSSIEVEVWAMPKQHLGSFLALIPSPLGLGKVELIEGDQVVGFICEPYGIEGATEITETGGWRNWMQQKNPPK</sequence>
<feature type="domain" description="Allophanate hydrolase C-terminal" evidence="2">
    <location>
        <begin position="470"/>
        <end position="592"/>
    </location>
</feature>
<dbReference type="PANTHER" id="PTHR11895:SF169">
    <property type="entry name" value="GLUTAMYL-TRNA(GLN) AMIDOTRANSFERASE"/>
    <property type="match status" value="1"/>
</dbReference>
<evidence type="ECO:0000259" key="2">
    <source>
        <dbReference type="Pfam" id="PF21986"/>
    </source>
</evidence>
<dbReference type="PANTHER" id="PTHR11895">
    <property type="entry name" value="TRANSAMIDASE"/>
    <property type="match status" value="1"/>
</dbReference>
<name>A0A4V1C915_9GAMM</name>
<keyword evidence="4" id="KW-1185">Reference proteome</keyword>
<dbReference type="NCBIfam" id="NF006043">
    <property type="entry name" value="PRK08186.1"/>
    <property type="match status" value="1"/>
</dbReference>
<dbReference type="InterPro" id="IPR036928">
    <property type="entry name" value="AS_sf"/>
</dbReference>
<evidence type="ECO:0000313" key="4">
    <source>
        <dbReference type="Proteomes" id="UP000296201"/>
    </source>
</evidence>
<dbReference type="InterPro" id="IPR053844">
    <property type="entry name" value="AH_C"/>
</dbReference>
<dbReference type="Gene3D" id="3.90.1300.10">
    <property type="entry name" value="Amidase signature (AS) domain"/>
    <property type="match status" value="1"/>
</dbReference>